<dbReference type="OrthoDB" id="4724472at2"/>
<gene>
    <name evidence="1" type="ORF">MLAC_38570</name>
</gene>
<evidence type="ECO:0000313" key="1">
    <source>
        <dbReference type="EMBL" id="BBX98563.1"/>
    </source>
</evidence>
<protein>
    <submittedName>
        <fullName evidence="1">Uncharacterized protein</fullName>
    </submittedName>
</protein>
<keyword evidence="2" id="KW-1185">Reference proteome</keyword>
<sequence length="140" mass="15104">MANEVVRFIGVFNGDGGVRGELAYVFSKLRGTTSCALCDITHRGLRANPQWKDVTCALGVPFDLVHRNERSADVARLTGDLTPAVLAQTNDGHQMLMGPNDFAGVSGDAGDFIQALRRACIDRDVSWPGVAAPEFDKEAR</sequence>
<dbReference type="STRING" id="169765.AWC15_18715"/>
<proteinExistence type="predicted"/>
<evidence type="ECO:0000313" key="2">
    <source>
        <dbReference type="Proteomes" id="UP000466396"/>
    </source>
</evidence>
<organism evidence="1 2">
    <name type="scientific">Mycobacterium lacus</name>
    <dbReference type="NCBI Taxonomy" id="169765"/>
    <lineage>
        <taxon>Bacteria</taxon>
        <taxon>Bacillati</taxon>
        <taxon>Actinomycetota</taxon>
        <taxon>Actinomycetes</taxon>
        <taxon>Mycobacteriales</taxon>
        <taxon>Mycobacteriaceae</taxon>
        <taxon>Mycobacterium</taxon>
    </lineage>
</organism>
<dbReference type="AlphaFoldDB" id="A0A1X1YBP7"/>
<dbReference type="Proteomes" id="UP000466396">
    <property type="component" value="Chromosome"/>
</dbReference>
<accession>A0A1X1YBP7</accession>
<reference evidence="1 2" key="1">
    <citation type="journal article" date="2019" name="Emerg. Microbes Infect.">
        <title>Comprehensive subspecies identification of 175 nontuberculous mycobacteria species based on 7547 genomic profiles.</title>
        <authorList>
            <person name="Matsumoto Y."/>
            <person name="Kinjo T."/>
            <person name="Motooka D."/>
            <person name="Nabeya D."/>
            <person name="Jung N."/>
            <person name="Uechi K."/>
            <person name="Horii T."/>
            <person name="Iida T."/>
            <person name="Fujita J."/>
            <person name="Nakamura S."/>
        </authorList>
    </citation>
    <scope>NUCLEOTIDE SEQUENCE [LARGE SCALE GENOMIC DNA]</scope>
    <source>
        <strain evidence="1 2">JCM 15657</strain>
    </source>
</reference>
<dbReference type="RefSeq" id="WP_085159352.1">
    <property type="nucleotide sequence ID" value="NZ_AP022581.1"/>
</dbReference>
<dbReference type="KEGG" id="mlj:MLAC_38570"/>
<name>A0A1X1YBP7_9MYCO</name>
<dbReference type="EMBL" id="AP022581">
    <property type="protein sequence ID" value="BBX98563.1"/>
    <property type="molecule type" value="Genomic_DNA"/>
</dbReference>